<reference evidence="9 10" key="1">
    <citation type="journal article" date="2014" name="Gut Pathog.">
        <title>Gene clusters of Hafnia alvei strain FB1 important in survival and pathogenesis: a draft genome perspective.</title>
        <authorList>
            <person name="Tan J.Y."/>
            <person name="Yin W.F."/>
            <person name="Chan K.G."/>
        </authorList>
    </citation>
    <scope>NUCLEOTIDE SEQUENCE [LARGE SCALE GENOMIC DNA]</scope>
    <source>
        <strain evidence="9 10">FB1</strain>
    </source>
</reference>
<protein>
    <submittedName>
        <fullName evidence="9">Dihydrolipoamide dehydrogenase</fullName>
        <ecNumber evidence="9">1.8.1.4</ecNumber>
    </submittedName>
</protein>
<evidence type="ECO:0000313" key="9">
    <source>
        <dbReference type="EMBL" id="AIU71206.1"/>
    </source>
</evidence>
<dbReference type="InterPro" id="IPR036188">
    <property type="entry name" value="FAD/NAD-bd_sf"/>
</dbReference>
<keyword evidence="5" id="KW-0547">Nucleotide-binding</keyword>
<evidence type="ECO:0000259" key="7">
    <source>
        <dbReference type="Pfam" id="PF02852"/>
    </source>
</evidence>
<keyword evidence="9" id="KW-0560">Oxidoreductase</keyword>
<dbReference type="Gene3D" id="3.30.390.30">
    <property type="match status" value="1"/>
</dbReference>
<feature type="binding site" evidence="5">
    <location>
        <begin position="200"/>
        <end position="207"/>
    </location>
    <ligand>
        <name>NAD(+)</name>
        <dbReference type="ChEBI" id="CHEBI:57540"/>
    </ligand>
</feature>
<dbReference type="KEGG" id="hav:AT03_01505"/>
<evidence type="ECO:0000256" key="6">
    <source>
        <dbReference type="PIRSR" id="PIRSR000350-4"/>
    </source>
</evidence>
<dbReference type="NCBIfam" id="NF004939">
    <property type="entry name" value="PRK06292.1-1"/>
    <property type="match status" value="1"/>
</dbReference>
<dbReference type="SUPFAM" id="SSF55424">
    <property type="entry name" value="FAD/NAD-linked reductases, dimerisation (C-terminal) domain"/>
    <property type="match status" value="1"/>
</dbReference>
<evidence type="ECO:0000256" key="3">
    <source>
        <dbReference type="ARBA" id="ARBA00022827"/>
    </source>
</evidence>
<dbReference type="EC" id="1.8.1.4" evidence="9"/>
<sequence length="503" mass="54770">MKELNVDVAVIGGGTAGLGAYRAAKLSTPSVVMIEGGPFGTTCARVGCMPSKLLIEGGPFGTTCARVGCMPSKLLIAAAEAVHQIERAPGFGIHPQGEIKIDGREVMARVKRERDRFVGFVMEGVTSIPDNDKILGYARFIDDNTLQVDDHTRIVAKRIVIATGSRPTWPAPWNDLGDRLIINDDVFNWDDLPESVAVFGPGVIGLEIGQALHRLGVKVKVFGVGGAVGPLTDSDVRDYARRALGEEFYLDPDVKVEIMQREGDRVFIRYQDLDGTPQEIMVDYVLAATGRRPNVDNLAIENTSLELDARGVPVADRLTMQTSVPHIFIAGDASNQLPLLHEASDQARIAGDNAGSFPEVKPGLRRSSISVVFSDPQIAMVGSTYRELSQKYGACGCFEVGEVSFENQGRSRVMLRNKGLLHVYGEQGTGKFLGAEMMGPEVEHIAHLLAWAHQQGMTVDQMLDMPFYHPVIEEGLRTALRDLQSKLRIGGSETERCMRCPGE</sequence>
<feature type="binding site" evidence="5">
    <location>
        <position position="290"/>
    </location>
    <ligand>
        <name>NAD(+)</name>
        <dbReference type="ChEBI" id="CHEBI:57540"/>
    </ligand>
</feature>
<keyword evidence="5" id="KW-0520">NAD</keyword>
<dbReference type="PATRIC" id="fig|1453496.5.peg.311"/>
<comment type="cofactor">
    <cofactor evidence="5">
        <name>FAD</name>
        <dbReference type="ChEBI" id="CHEBI:57692"/>
    </cofactor>
    <text evidence="5">Binds 1 FAD per subunit.</text>
</comment>
<name>A0A097QXI7_HAFAL</name>
<dbReference type="PRINTS" id="PR00368">
    <property type="entry name" value="FADPNR"/>
</dbReference>
<evidence type="ECO:0000313" key="10">
    <source>
        <dbReference type="Proteomes" id="UP000029986"/>
    </source>
</evidence>
<feature type="binding site" evidence="5">
    <location>
        <position position="73"/>
    </location>
    <ligand>
        <name>FAD</name>
        <dbReference type="ChEBI" id="CHEBI:57692"/>
    </ligand>
</feature>
<dbReference type="OrthoDB" id="9800167at2"/>
<dbReference type="PIRSF" id="PIRSF000350">
    <property type="entry name" value="Mercury_reductase_MerA"/>
    <property type="match status" value="1"/>
</dbReference>
<dbReference type="GO" id="GO:0050660">
    <property type="term" value="F:flavin adenine dinucleotide binding"/>
    <property type="evidence" value="ECO:0007669"/>
    <property type="project" value="TreeGrafter"/>
</dbReference>
<evidence type="ECO:0000259" key="8">
    <source>
        <dbReference type="Pfam" id="PF07992"/>
    </source>
</evidence>
<evidence type="ECO:0000256" key="2">
    <source>
        <dbReference type="ARBA" id="ARBA00022630"/>
    </source>
</evidence>
<keyword evidence="2" id="KW-0285">Flavoprotein</keyword>
<comment type="similarity">
    <text evidence="1">Belongs to the class-I pyridine nucleotide-disulfide oxidoreductase family.</text>
</comment>
<dbReference type="SUPFAM" id="SSF51905">
    <property type="entry name" value="FAD/NAD(P)-binding domain"/>
    <property type="match status" value="1"/>
</dbReference>
<feature type="domain" description="Pyridine nucleotide-disulphide oxidoreductase dimerisation" evidence="7">
    <location>
        <begin position="370"/>
        <end position="479"/>
    </location>
</feature>
<dbReference type="InterPro" id="IPR036324">
    <property type="entry name" value="Mn/Fe_SOD_N_sf"/>
</dbReference>
<evidence type="ECO:0000256" key="1">
    <source>
        <dbReference type="ARBA" id="ARBA00007532"/>
    </source>
</evidence>
<dbReference type="Pfam" id="PF07992">
    <property type="entry name" value="Pyr_redox_2"/>
    <property type="match status" value="1"/>
</dbReference>
<dbReference type="Gene3D" id="1.10.287.990">
    <property type="entry name" value="Fe,Mn superoxide dismutase (SOD) domain"/>
    <property type="match status" value="2"/>
</dbReference>
<dbReference type="InterPro" id="IPR023753">
    <property type="entry name" value="FAD/NAD-binding_dom"/>
</dbReference>
<dbReference type="InterPro" id="IPR001100">
    <property type="entry name" value="Pyr_nuc-diS_OxRdtase"/>
</dbReference>
<dbReference type="Pfam" id="PF02852">
    <property type="entry name" value="Pyr_redox_dim"/>
    <property type="match status" value="1"/>
</dbReference>
<dbReference type="GO" id="GO:0003955">
    <property type="term" value="F:NAD(P)H dehydrogenase (quinone) activity"/>
    <property type="evidence" value="ECO:0007669"/>
    <property type="project" value="TreeGrafter"/>
</dbReference>
<dbReference type="FunFam" id="3.30.390.30:FF:000012">
    <property type="entry name" value="Putative dihydrolipoamide dehydrogenase"/>
    <property type="match status" value="1"/>
</dbReference>
<dbReference type="EMBL" id="CP009706">
    <property type="protein sequence ID" value="AIU71206.1"/>
    <property type="molecule type" value="Genomic_DNA"/>
</dbReference>
<accession>A0A097QXI7</accession>
<organism evidence="9 10">
    <name type="scientific">Hafnia alvei FB1</name>
    <dbReference type="NCBI Taxonomy" id="1453496"/>
    <lineage>
        <taxon>Bacteria</taxon>
        <taxon>Pseudomonadati</taxon>
        <taxon>Pseudomonadota</taxon>
        <taxon>Gammaproteobacteria</taxon>
        <taxon>Enterobacterales</taxon>
        <taxon>Hafniaceae</taxon>
        <taxon>Hafnia</taxon>
    </lineage>
</organism>
<dbReference type="InterPro" id="IPR004099">
    <property type="entry name" value="Pyr_nucl-diS_OxRdtase_dimer"/>
</dbReference>
<dbReference type="Proteomes" id="UP000029986">
    <property type="component" value="Chromosome"/>
</dbReference>
<dbReference type="AlphaFoldDB" id="A0A097QXI7"/>
<dbReference type="RefSeq" id="WP_025801455.1">
    <property type="nucleotide sequence ID" value="NZ_CP009706.1"/>
</dbReference>
<feature type="binding site" evidence="5">
    <location>
        <position position="332"/>
    </location>
    <ligand>
        <name>FAD</name>
        <dbReference type="ChEBI" id="CHEBI:57692"/>
    </ligand>
</feature>
<dbReference type="PRINTS" id="PR00411">
    <property type="entry name" value="PNDRDTASEI"/>
</dbReference>
<keyword evidence="10" id="KW-1185">Reference proteome</keyword>
<evidence type="ECO:0000256" key="5">
    <source>
        <dbReference type="PIRSR" id="PIRSR000350-3"/>
    </source>
</evidence>
<keyword evidence="3 5" id="KW-0274">FAD</keyword>
<evidence type="ECO:0000256" key="4">
    <source>
        <dbReference type="PIRSR" id="PIRSR000350-2"/>
    </source>
</evidence>
<dbReference type="GO" id="GO:0004148">
    <property type="term" value="F:dihydrolipoyl dehydrogenase (NADH) activity"/>
    <property type="evidence" value="ECO:0007669"/>
    <property type="project" value="UniProtKB-EC"/>
</dbReference>
<feature type="disulfide bond" description="Redox-active" evidence="6">
    <location>
        <begin position="64"/>
        <end position="69"/>
    </location>
</feature>
<dbReference type="eggNOG" id="COG1249">
    <property type="taxonomic scope" value="Bacteria"/>
</dbReference>
<dbReference type="PANTHER" id="PTHR43014">
    <property type="entry name" value="MERCURIC REDUCTASE"/>
    <property type="match status" value="1"/>
</dbReference>
<dbReference type="PANTHER" id="PTHR43014:SF4">
    <property type="entry name" value="PYRIDINE NUCLEOTIDE-DISULFIDE OXIDOREDUCTASE RCLA-RELATED"/>
    <property type="match status" value="1"/>
</dbReference>
<dbReference type="Gene3D" id="3.50.50.60">
    <property type="entry name" value="FAD/NAD(P)-binding domain"/>
    <property type="match status" value="3"/>
</dbReference>
<proteinExistence type="inferred from homology"/>
<feature type="domain" description="FAD/NAD(P)-binding" evidence="8">
    <location>
        <begin position="55"/>
        <end position="347"/>
    </location>
</feature>
<dbReference type="InterPro" id="IPR016156">
    <property type="entry name" value="FAD/NAD-linked_Rdtase_dimer_sf"/>
</dbReference>
<feature type="binding site" evidence="5">
    <location>
        <begin position="163"/>
        <end position="165"/>
    </location>
    <ligand>
        <name>FAD</name>
        <dbReference type="ChEBI" id="CHEBI:57692"/>
    </ligand>
</feature>
<gene>
    <name evidence="9" type="ORF">AT03_01505</name>
</gene>
<feature type="active site" description="Proton acceptor" evidence="4">
    <location>
        <position position="469"/>
    </location>
</feature>
<dbReference type="HOGENOM" id="CLU_016755_0_3_6"/>